<evidence type="ECO:0000313" key="2">
    <source>
        <dbReference type="Proteomes" id="UP000799754"/>
    </source>
</evidence>
<accession>A0ACB6RNS9</accession>
<name>A0ACB6RNS9_9PLEO</name>
<sequence>MDTRAAEALISLQRSGEHPVTAADTIPQEAEGLYQQANNRQTPQQDGEERGVFTGNGTGAANHWTTAQEKVSEEERRNRHTQHSSTTVALAQTEDIGQENNNSPPSLQDPATPIQTSEQQLSPSQGASSASLPSSTASKKHKSPFPTQSNTLLSYFQPRSTSISSATPRTPQQAHPHSISRTPQLGNQPSVGSVTQPEHHSSTDTTTQTEPVESTASKLTKQLHNFHRCTHQDHAEQEQAHNRHHQRDDVHSECASFESITRLLCGDYNNGTPLPDVLSNPCFKRAEGLADSIDCQGAFEGTSPIALPKDIGTRNEKLPLSLCMSKYYQSSTTACVPKTTFDIDSLCCFPSSLGFARQGIHWLPNASTVLNLSHNIHFSLKVPTYNPKGELCQTDQPLHKIPHYYFGTAIGIESVQIYIFFPELHLGSGNEHSTFLSNEDFKLWYDSVLMPAIQKSVADSNVLQHYPVSAEVARLDATVLSAKTFAKKSSSREQLLKYALQPQHLHQIWTCIQDSIAGNPLFSRFRGAALFAHSKNTKLEYMTEDLSTTFCKWQNSWSRVTDPQFCNPGYIRSLQQEGGGITFSQAVCEKAYLHMKQRAHVNLRDNLQRSYGIREEHRISLTMMEEIKSQWTQQDLYSVSEDSPSVPLPYYIVPTQELLGFLRAQINKYCFLFEHTRANTFGVVPLAAQAVMIVALRALRFCYGSNILAAESLLYKDRWEKNQQQIVVVEGFSMQQTIEQCGLGWFLPKFNWTTLRIKQPHEENMLNGCLLMHTEYKKRWQAVKDLQNVYVRFNQAERWFHQHNIGKNPALLRKWLEYLSSGKILGTCGGHPDLVSCIK</sequence>
<feature type="non-terminal residue" evidence="1">
    <location>
        <position position="839"/>
    </location>
</feature>
<protein>
    <submittedName>
        <fullName evidence="1">Uncharacterized protein</fullName>
    </submittedName>
</protein>
<dbReference type="EMBL" id="MU006736">
    <property type="protein sequence ID" value="KAF2623615.1"/>
    <property type="molecule type" value="Genomic_DNA"/>
</dbReference>
<comment type="caution">
    <text evidence="1">The sequence shown here is derived from an EMBL/GenBank/DDBJ whole genome shotgun (WGS) entry which is preliminary data.</text>
</comment>
<reference evidence="1" key="1">
    <citation type="journal article" date="2020" name="Stud. Mycol.">
        <title>101 Dothideomycetes genomes: a test case for predicting lifestyles and emergence of pathogens.</title>
        <authorList>
            <person name="Haridas S."/>
            <person name="Albert R."/>
            <person name="Binder M."/>
            <person name="Bloem J."/>
            <person name="Labutti K."/>
            <person name="Salamov A."/>
            <person name="Andreopoulos B."/>
            <person name="Baker S."/>
            <person name="Barry K."/>
            <person name="Bills G."/>
            <person name="Bluhm B."/>
            <person name="Cannon C."/>
            <person name="Castanera R."/>
            <person name="Culley D."/>
            <person name="Daum C."/>
            <person name="Ezra D."/>
            <person name="Gonzalez J."/>
            <person name="Henrissat B."/>
            <person name="Kuo A."/>
            <person name="Liang C."/>
            <person name="Lipzen A."/>
            <person name="Lutzoni F."/>
            <person name="Magnuson J."/>
            <person name="Mondo S."/>
            <person name="Nolan M."/>
            <person name="Ohm R."/>
            <person name="Pangilinan J."/>
            <person name="Park H.-J."/>
            <person name="Ramirez L."/>
            <person name="Alfaro M."/>
            <person name="Sun H."/>
            <person name="Tritt A."/>
            <person name="Yoshinaga Y."/>
            <person name="Zwiers L.-H."/>
            <person name="Turgeon B."/>
            <person name="Goodwin S."/>
            <person name="Spatafora J."/>
            <person name="Crous P."/>
            <person name="Grigoriev I."/>
        </authorList>
    </citation>
    <scope>NUCLEOTIDE SEQUENCE</scope>
    <source>
        <strain evidence="1">CBS 525.71</strain>
    </source>
</reference>
<organism evidence="1 2">
    <name type="scientific">Macroventuria anomochaeta</name>
    <dbReference type="NCBI Taxonomy" id="301207"/>
    <lineage>
        <taxon>Eukaryota</taxon>
        <taxon>Fungi</taxon>
        <taxon>Dikarya</taxon>
        <taxon>Ascomycota</taxon>
        <taxon>Pezizomycotina</taxon>
        <taxon>Dothideomycetes</taxon>
        <taxon>Pleosporomycetidae</taxon>
        <taxon>Pleosporales</taxon>
        <taxon>Pleosporineae</taxon>
        <taxon>Didymellaceae</taxon>
        <taxon>Macroventuria</taxon>
    </lineage>
</organism>
<proteinExistence type="predicted"/>
<evidence type="ECO:0000313" key="1">
    <source>
        <dbReference type="EMBL" id="KAF2623615.1"/>
    </source>
</evidence>
<dbReference type="Proteomes" id="UP000799754">
    <property type="component" value="Unassembled WGS sequence"/>
</dbReference>
<keyword evidence="2" id="KW-1185">Reference proteome</keyword>
<gene>
    <name evidence="1" type="ORF">BU25DRAFT_451327</name>
</gene>